<evidence type="ECO:0000313" key="7">
    <source>
        <dbReference type="EMBL" id="KAB2347886.1"/>
    </source>
</evidence>
<dbReference type="GO" id="GO:0006635">
    <property type="term" value="P:fatty acid beta-oxidation"/>
    <property type="evidence" value="ECO:0007669"/>
    <property type="project" value="TreeGrafter"/>
</dbReference>
<evidence type="ECO:0000256" key="1">
    <source>
        <dbReference type="ARBA" id="ARBA00005254"/>
    </source>
</evidence>
<comment type="caution">
    <text evidence="7">The sequence shown here is derived from an EMBL/GenBank/DDBJ whole genome shotgun (WGS) entry which is preliminary data.</text>
</comment>
<dbReference type="Gene3D" id="1.10.12.10">
    <property type="entry name" value="Lyase 2-enoyl-coa Hydratase, Chain A, domain 2"/>
    <property type="match status" value="1"/>
</dbReference>
<dbReference type="Gene3D" id="3.90.226.10">
    <property type="entry name" value="2-enoyl-CoA Hydratase, Chain A, domain 1"/>
    <property type="match status" value="1"/>
</dbReference>
<dbReference type="PROSITE" id="PS00166">
    <property type="entry name" value="ENOYL_COA_HYDRATASE"/>
    <property type="match status" value="1"/>
</dbReference>
<evidence type="ECO:0000256" key="5">
    <source>
        <dbReference type="ARBA" id="ARBA00023717"/>
    </source>
</evidence>
<accession>A0A6H9Z0B6</accession>
<dbReference type="OrthoDB" id="8452484at2"/>
<dbReference type="Proteomes" id="UP000468735">
    <property type="component" value="Unassembled WGS sequence"/>
</dbReference>
<evidence type="ECO:0000256" key="4">
    <source>
        <dbReference type="ARBA" id="ARBA00023709"/>
    </source>
</evidence>
<sequence>MAALVNVTHGACAEIELDNPPMNVVSRELTVRLREALRAVEADERTRVVVLHGAGDRAFCAGSDIAEFEDLHGRVAEGKLLLEKLVYRQLARLRVPSIAAIEGFALGGGLELALCCDLRVAGEHARLGLPELKLGVVPGSGGTQRLPRVVGSARAKELILLGEIVDAATALSINLVNRVAPAGSALTAAREMAETIAARGPVAVRTAKVLLDQATERTLDDGLALELDAAEMIFSTHDALEGARAFLAKRPPNFSDPEES</sequence>
<dbReference type="AlphaFoldDB" id="A0A6H9Z0B6"/>
<comment type="catalytic activity">
    <reaction evidence="5">
        <text>a 4-saturated-(3S)-3-hydroxyacyl-CoA = a (3E)-enoyl-CoA + H2O</text>
        <dbReference type="Rhea" id="RHEA:20724"/>
        <dbReference type="ChEBI" id="CHEBI:15377"/>
        <dbReference type="ChEBI" id="CHEBI:58521"/>
        <dbReference type="ChEBI" id="CHEBI:137480"/>
        <dbReference type="EC" id="4.2.1.17"/>
    </reaction>
</comment>
<dbReference type="FunFam" id="3.90.226.10:FF:000009">
    <property type="entry name" value="Carnitinyl-CoA dehydratase"/>
    <property type="match status" value="1"/>
</dbReference>
<dbReference type="Pfam" id="PF00378">
    <property type="entry name" value="ECH_1"/>
    <property type="match status" value="1"/>
</dbReference>
<dbReference type="RefSeq" id="WP_151561509.1">
    <property type="nucleotide sequence ID" value="NZ_WBMT01000008.1"/>
</dbReference>
<dbReference type="InterPro" id="IPR014748">
    <property type="entry name" value="Enoyl-CoA_hydra_C"/>
</dbReference>
<keyword evidence="8" id="KW-1185">Reference proteome</keyword>
<name>A0A6H9Z0B6_9ACTN</name>
<proteinExistence type="inferred from homology"/>
<dbReference type="PANTHER" id="PTHR11941:SF54">
    <property type="entry name" value="ENOYL-COA HYDRATASE, MITOCHONDRIAL"/>
    <property type="match status" value="1"/>
</dbReference>
<dbReference type="PANTHER" id="PTHR11941">
    <property type="entry name" value="ENOYL-COA HYDRATASE-RELATED"/>
    <property type="match status" value="1"/>
</dbReference>
<comment type="similarity">
    <text evidence="1 6">Belongs to the enoyl-CoA hydratase/isomerase family.</text>
</comment>
<comment type="catalytic activity">
    <reaction evidence="4">
        <text>a (3S)-3-hydroxyacyl-CoA = a (2E)-enoyl-CoA + H2O</text>
        <dbReference type="Rhea" id="RHEA:16105"/>
        <dbReference type="ChEBI" id="CHEBI:15377"/>
        <dbReference type="ChEBI" id="CHEBI:57318"/>
        <dbReference type="ChEBI" id="CHEBI:58856"/>
        <dbReference type="EC" id="4.2.1.17"/>
    </reaction>
</comment>
<dbReference type="SUPFAM" id="SSF52096">
    <property type="entry name" value="ClpP/crotonase"/>
    <property type="match status" value="1"/>
</dbReference>
<gene>
    <name evidence="7" type="ORF">F8566_18570</name>
</gene>
<reference evidence="7 8" key="1">
    <citation type="submission" date="2019-09" db="EMBL/GenBank/DDBJ databases">
        <title>Actinomadura physcomitrii sp. nov., a novel actinomycete isolated from moss [Physcomitrium sphaericum (Ludw) Fuernr].</title>
        <authorList>
            <person name="Zhuang X."/>
            <person name="Liu C."/>
        </authorList>
    </citation>
    <scope>NUCLEOTIDE SEQUENCE [LARGE SCALE GENOMIC DNA]</scope>
    <source>
        <strain evidence="7 8">HMC1</strain>
    </source>
</reference>
<evidence type="ECO:0000313" key="8">
    <source>
        <dbReference type="Proteomes" id="UP000468735"/>
    </source>
</evidence>
<protein>
    <recommendedName>
        <fullName evidence="2">enoyl-CoA hydratase</fullName>
        <ecNumber evidence="2">4.2.1.17</ecNumber>
    </recommendedName>
</protein>
<evidence type="ECO:0000256" key="3">
    <source>
        <dbReference type="ARBA" id="ARBA00023239"/>
    </source>
</evidence>
<keyword evidence="3" id="KW-0456">Lyase</keyword>
<organism evidence="7 8">
    <name type="scientific">Actinomadura rudentiformis</name>
    <dbReference type="NCBI Taxonomy" id="359158"/>
    <lineage>
        <taxon>Bacteria</taxon>
        <taxon>Bacillati</taxon>
        <taxon>Actinomycetota</taxon>
        <taxon>Actinomycetes</taxon>
        <taxon>Streptosporangiales</taxon>
        <taxon>Thermomonosporaceae</taxon>
        <taxon>Actinomadura</taxon>
    </lineage>
</organism>
<evidence type="ECO:0000256" key="2">
    <source>
        <dbReference type="ARBA" id="ARBA00012076"/>
    </source>
</evidence>
<dbReference type="InterPro" id="IPR029045">
    <property type="entry name" value="ClpP/crotonase-like_dom_sf"/>
</dbReference>
<keyword evidence="7" id="KW-0413">Isomerase</keyword>
<evidence type="ECO:0000256" key="6">
    <source>
        <dbReference type="RuleBase" id="RU003707"/>
    </source>
</evidence>
<dbReference type="GO" id="GO:0016853">
    <property type="term" value="F:isomerase activity"/>
    <property type="evidence" value="ECO:0007669"/>
    <property type="project" value="UniProtKB-KW"/>
</dbReference>
<dbReference type="InterPro" id="IPR001753">
    <property type="entry name" value="Enoyl-CoA_hydra/iso"/>
</dbReference>
<dbReference type="EMBL" id="WBMT01000008">
    <property type="protein sequence ID" value="KAB2347886.1"/>
    <property type="molecule type" value="Genomic_DNA"/>
</dbReference>
<dbReference type="EC" id="4.2.1.17" evidence="2"/>
<dbReference type="GO" id="GO:0004300">
    <property type="term" value="F:enoyl-CoA hydratase activity"/>
    <property type="evidence" value="ECO:0007669"/>
    <property type="project" value="UniProtKB-EC"/>
</dbReference>
<dbReference type="InterPro" id="IPR018376">
    <property type="entry name" value="Enoyl-CoA_hyd/isom_CS"/>
</dbReference>
<dbReference type="CDD" id="cd06558">
    <property type="entry name" value="crotonase-like"/>
    <property type="match status" value="1"/>
</dbReference>
<dbReference type="FunFam" id="1.10.12.10:FF:000001">
    <property type="entry name" value="Probable enoyl-CoA hydratase, mitochondrial"/>
    <property type="match status" value="1"/>
</dbReference>